<evidence type="ECO:0000256" key="2">
    <source>
        <dbReference type="ARBA" id="ARBA00022840"/>
    </source>
</evidence>
<dbReference type="CDD" id="cd03216">
    <property type="entry name" value="ABC_Carb_Monos_I"/>
    <property type="match status" value="1"/>
</dbReference>
<accession>A0A660C588</accession>
<dbReference type="InterPro" id="IPR050107">
    <property type="entry name" value="ABC_carbohydrate_import_ATPase"/>
</dbReference>
<dbReference type="PANTHER" id="PTHR43790">
    <property type="entry name" value="CARBOHYDRATE TRANSPORT ATP-BINDING PROTEIN MG119-RELATED"/>
    <property type="match status" value="1"/>
</dbReference>
<reference evidence="5 6" key="1">
    <citation type="submission" date="2019-07" db="EMBL/GenBank/DDBJ databases">
        <title>R&amp;d 2014.</title>
        <authorList>
            <person name="Klenk H.-P."/>
        </authorList>
    </citation>
    <scope>NUCLEOTIDE SEQUENCE [LARGE SCALE GENOMIC DNA]</scope>
    <source>
        <strain evidence="5 6">DSM 43194</strain>
    </source>
</reference>
<protein>
    <submittedName>
        <fullName evidence="5">Simple sugar transport system ATP-binding protein</fullName>
    </submittedName>
</protein>
<keyword evidence="2 5" id="KW-0067">ATP-binding</keyword>
<dbReference type="InterPro" id="IPR017871">
    <property type="entry name" value="ABC_transporter-like_CS"/>
</dbReference>
<proteinExistence type="predicted"/>
<dbReference type="Proteomes" id="UP000317303">
    <property type="component" value="Unassembled WGS sequence"/>
</dbReference>
<evidence type="ECO:0000256" key="3">
    <source>
        <dbReference type="SAM" id="MobiDB-lite"/>
    </source>
</evidence>
<name>A0A660C588_9PSEU</name>
<evidence type="ECO:0000313" key="5">
    <source>
        <dbReference type="EMBL" id="TWH18506.1"/>
    </source>
</evidence>
<dbReference type="Gene3D" id="3.40.50.300">
    <property type="entry name" value="P-loop containing nucleotide triphosphate hydrolases"/>
    <property type="match status" value="1"/>
</dbReference>
<dbReference type="GO" id="GO:0005524">
    <property type="term" value="F:ATP binding"/>
    <property type="evidence" value="ECO:0007669"/>
    <property type="project" value="UniProtKB-KW"/>
</dbReference>
<feature type="compositionally biased region" description="Polar residues" evidence="3">
    <location>
        <begin position="1"/>
        <end position="14"/>
    </location>
</feature>
<dbReference type="SMART" id="SM00382">
    <property type="entry name" value="AAA"/>
    <property type="match status" value="1"/>
</dbReference>
<dbReference type="Pfam" id="PF00005">
    <property type="entry name" value="ABC_tran"/>
    <property type="match status" value="1"/>
</dbReference>
<dbReference type="PROSITE" id="PS50893">
    <property type="entry name" value="ABC_TRANSPORTER_2"/>
    <property type="match status" value="1"/>
</dbReference>
<evidence type="ECO:0000259" key="4">
    <source>
        <dbReference type="PROSITE" id="PS50893"/>
    </source>
</evidence>
<dbReference type="SUPFAM" id="SSF52540">
    <property type="entry name" value="P-loop containing nucleoside triphosphate hydrolases"/>
    <property type="match status" value="1"/>
</dbReference>
<dbReference type="InterPro" id="IPR003593">
    <property type="entry name" value="AAA+_ATPase"/>
</dbReference>
<feature type="region of interest" description="Disordered" evidence="3">
    <location>
        <begin position="1"/>
        <end position="34"/>
    </location>
</feature>
<dbReference type="RefSeq" id="WP_084705851.1">
    <property type="nucleotide sequence ID" value="NZ_JOIJ01000008.1"/>
</dbReference>
<dbReference type="InterPro" id="IPR003439">
    <property type="entry name" value="ABC_transporter-like_ATP-bd"/>
</dbReference>
<sequence length="281" mass="30278">MDGDTATSQDTAPASEQPESEHDKSGQNTSGPELVRLEGITKSFGAVKSLRGVDLRLGEGEVLGLVGDNGAGKSTLMKVLAGAIRHDTGRITVAGKDVRFHSPADARAEHIGIVYQDLALCDTLDVASNLFLGREPKRGPFVDRREMHRQAAEMLSTLHVRVRSTYQEIGELSGGQRQAVAIARAVSFKPKVLILDEPTAALAVAEVRQVLRMIREVAAQGVGVILITHRLQDLFEVCDRITVMYEGRSVDDADIAELDIEKLVGLITRADSSDADSEEAA</sequence>
<keyword evidence="1" id="KW-0547">Nucleotide-binding</keyword>
<dbReference type="PANTHER" id="PTHR43790:SF8">
    <property type="entry name" value="SUGAR ABC TRANSPORTER ATP-BINDING PROTEIN"/>
    <property type="match status" value="1"/>
</dbReference>
<evidence type="ECO:0000313" key="6">
    <source>
        <dbReference type="Proteomes" id="UP000317303"/>
    </source>
</evidence>
<keyword evidence="6" id="KW-1185">Reference proteome</keyword>
<dbReference type="AlphaFoldDB" id="A0A660C588"/>
<evidence type="ECO:0000256" key="1">
    <source>
        <dbReference type="ARBA" id="ARBA00022741"/>
    </source>
</evidence>
<keyword evidence="5" id="KW-0813">Transport</keyword>
<dbReference type="GO" id="GO:0016887">
    <property type="term" value="F:ATP hydrolysis activity"/>
    <property type="evidence" value="ECO:0007669"/>
    <property type="project" value="InterPro"/>
</dbReference>
<dbReference type="InterPro" id="IPR027417">
    <property type="entry name" value="P-loop_NTPase"/>
</dbReference>
<keyword evidence="5" id="KW-0762">Sugar transport</keyword>
<organism evidence="5 6">
    <name type="scientific">Prauserella rugosa</name>
    <dbReference type="NCBI Taxonomy" id="43354"/>
    <lineage>
        <taxon>Bacteria</taxon>
        <taxon>Bacillati</taxon>
        <taxon>Actinomycetota</taxon>
        <taxon>Actinomycetes</taxon>
        <taxon>Pseudonocardiales</taxon>
        <taxon>Pseudonocardiaceae</taxon>
        <taxon>Prauserella</taxon>
    </lineage>
</organism>
<feature type="domain" description="ABC transporter" evidence="4">
    <location>
        <begin position="35"/>
        <end position="271"/>
    </location>
</feature>
<comment type="caution">
    <text evidence="5">The sequence shown here is derived from an EMBL/GenBank/DDBJ whole genome shotgun (WGS) entry which is preliminary data.</text>
</comment>
<dbReference type="EMBL" id="VLJV01000001">
    <property type="protein sequence ID" value="TWH18506.1"/>
    <property type="molecule type" value="Genomic_DNA"/>
</dbReference>
<dbReference type="OrthoDB" id="7875923at2"/>
<gene>
    <name evidence="5" type="ORF">JD82_00324</name>
</gene>
<dbReference type="PROSITE" id="PS00211">
    <property type="entry name" value="ABC_TRANSPORTER_1"/>
    <property type="match status" value="1"/>
</dbReference>